<proteinExistence type="predicted"/>
<keyword evidence="3" id="KW-1185">Reference proteome</keyword>
<dbReference type="AlphaFoldDB" id="C5EXX4"/>
<keyword evidence="1" id="KW-1133">Transmembrane helix</keyword>
<sequence length="49" mass="5893">MNYCLESANCTTTKPLNLYFKIRLKDFRVDFMNFIFLFSIFKFQISLLG</sequence>
<evidence type="ECO:0000313" key="2">
    <source>
        <dbReference type="EMBL" id="EEQ62744.1"/>
    </source>
</evidence>
<keyword evidence="1" id="KW-0812">Transmembrane</keyword>
<accession>C5EXX4</accession>
<reference evidence="3" key="1">
    <citation type="journal article" date="2014" name="Genome Announc.">
        <title>Draft genome sequences of six enterohepatic helicobacter species isolated from humans and one from rhesus macaques.</title>
        <authorList>
            <person name="Shen Z."/>
            <person name="Sheh A."/>
            <person name="Young S.K."/>
            <person name="Abouelliel A."/>
            <person name="Ward D.V."/>
            <person name="Earl A.M."/>
            <person name="Fox J.G."/>
        </authorList>
    </citation>
    <scope>NUCLEOTIDE SEQUENCE [LARGE SCALE GENOMIC DNA]</scope>
    <source>
        <strain evidence="3">MIT 98-5489</strain>
    </source>
</reference>
<feature type="transmembrane region" description="Helical" evidence="1">
    <location>
        <begin position="31"/>
        <end position="48"/>
    </location>
</feature>
<organism evidence="2 3">
    <name type="scientific">Helicobacter pullorum MIT 98-5489</name>
    <dbReference type="NCBI Taxonomy" id="537972"/>
    <lineage>
        <taxon>Bacteria</taxon>
        <taxon>Pseudomonadati</taxon>
        <taxon>Campylobacterota</taxon>
        <taxon>Epsilonproteobacteria</taxon>
        <taxon>Campylobacterales</taxon>
        <taxon>Helicobacteraceae</taxon>
        <taxon>Helicobacter</taxon>
    </lineage>
</organism>
<evidence type="ECO:0000256" key="1">
    <source>
        <dbReference type="SAM" id="Phobius"/>
    </source>
</evidence>
<dbReference type="Proteomes" id="UP000003953">
    <property type="component" value="Unassembled WGS sequence"/>
</dbReference>
<dbReference type="EMBL" id="DS990441">
    <property type="protein sequence ID" value="EEQ62744.1"/>
    <property type="molecule type" value="Genomic_DNA"/>
</dbReference>
<keyword evidence="1" id="KW-0472">Membrane</keyword>
<name>C5EXX4_9HELI</name>
<dbReference type="HOGENOM" id="CLU_3136427_0_0_7"/>
<evidence type="ECO:0000313" key="3">
    <source>
        <dbReference type="Proteomes" id="UP000003953"/>
    </source>
</evidence>
<protein>
    <submittedName>
        <fullName evidence="2">Uncharacterized protein</fullName>
    </submittedName>
</protein>
<gene>
    <name evidence="2" type="ORF">HPMG_00201</name>
</gene>